<dbReference type="PANTHER" id="PTHR43736:SF1">
    <property type="entry name" value="DIHYDRONEOPTERIN TRIPHOSPHATE DIPHOSPHATASE"/>
    <property type="match status" value="1"/>
</dbReference>
<keyword evidence="7" id="KW-1185">Reference proteome</keyword>
<dbReference type="InterPro" id="IPR020476">
    <property type="entry name" value="Nudix_hydrolase"/>
</dbReference>
<dbReference type="PROSITE" id="PS51462">
    <property type="entry name" value="NUDIX"/>
    <property type="match status" value="1"/>
</dbReference>
<dbReference type="CDD" id="cd04686">
    <property type="entry name" value="NUDIX_Hydrolase"/>
    <property type="match status" value="1"/>
</dbReference>
<dbReference type="GO" id="GO:0016787">
    <property type="term" value="F:hydrolase activity"/>
    <property type="evidence" value="ECO:0007669"/>
    <property type="project" value="UniProtKB-KW"/>
</dbReference>
<dbReference type="Proteomes" id="UP000808038">
    <property type="component" value="Unassembled WGS sequence"/>
</dbReference>
<reference evidence="6 7" key="2">
    <citation type="journal article" date="2021" name="Int. J. Food Microbiol.">
        <title>Safety demonstration of a microbial species for use in the food chain: Weissella confusa.</title>
        <authorList>
            <person name="Bourdichon F."/>
            <person name="Patrone V."/>
            <person name="Fontana A."/>
            <person name="Milani G."/>
            <person name="Morelli L."/>
        </authorList>
    </citation>
    <scope>NUCLEOTIDE SEQUENCE [LARGE SCALE GENOMIC DNA]</scope>
    <source>
        <strain evidence="5">CCUG 30943</strain>
        <strain evidence="6 7">CCUG 43002</strain>
    </source>
</reference>
<evidence type="ECO:0000256" key="2">
    <source>
        <dbReference type="ARBA" id="ARBA00022801"/>
    </source>
</evidence>
<dbReference type="InterPro" id="IPR015797">
    <property type="entry name" value="NUDIX_hydrolase-like_dom_sf"/>
</dbReference>
<dbReference type="SUPFAM" id="SSF55811">
    <property type="entry name" value="Nudix"/>
    <property type="match status" value="1"/>
</dbReference>
<name>A0A4Z0RKN6_WEICO</name>
<evidence type="ECO:0000256" key="1">
    <source>
        <dbReference type="ARBA" id="ARBA00005582"/>
    </source>
</evidence>
<comment type="similarity">
    <text evidence="1 3">Belongs to the Nudix hydrolase family.</text>
</comment>
<evidence type="ECO:0000256" key="3">
    <source>
        <dbReference type="RuleBase" id="RU003476"/>
    </source>
</evidence>
<reference evidence="6" key="1">
    <citation type="submission" date="2020-02" db="EMBL/GenBank/DDBJ databases">
        <authorList>
            <person name="Fontana A."/>
            <person name="Patrone V."/>
            <person name="Morelli L."/>
        </authorList>
    </citation>
    <scope>NUCLEOTIDE SEQUENCE</scope>
    <source>
        <strain evidence="5">CCUG 30943</strain>
        <strain evidence="6">CCUG 43002</strain>
    </source>
</reference>
<dbReference type="Pfam" id="PF00293">
    <property type="entry name" value="NUDIX"/>
    <property type="match status" value="1"/>
</dbReference>
<dbReference type="InterPro" id="IPR020084">
    <property type="entry name" value="NUDIX_hydrolase_CS"/>
</dbReference>
<dbReference type="PROSITE" id="PS00893">
    <property type="entry name" value="NUDIX_BOX"/>
    <property type="match status" value="1"/>
</dbReference>
<sequence>MAKFHRAFGVYGILIKQQQLVVVKKKDGPYKYRYDLPGGSLEPGEFLQNALIREVAEETGLHVRDASQVGVTSFTYPWIFEDFDWNQHIVVLYEVTAFEGELSEEVPQFFGQDSFGAELISVDAVSNLNSSPIVVQAVEYIKNGVFSTKETSFDYWDVLSQDEAPF</sequence>
<protein>
    <submittedName>
        <fullName evidence="6">NUDIX hydrolase</fullName>
    </submittedName>
</protein>
<dbReference type="EMBL" id="JAAOCX010000010">
    <property type="protein sequence ID" value="MBJ7633032.1"/>
    <property type="molecule type" value="Genomic_DNA"/>
</dbReference>
<evidence type="ECO:0000313" key="7">
    <source>
        <dbReference type="Proteomes" id="UP000728106"/>
    </source>
</evidence>
<dbReference type="Proteomes" id="UP000728106">
    <property type="component" value="Unassembled WGS sequence"/>
</dbReference>
<dbReference type="EMBL" id="JAAOCP010000005">
    <property type="protein sequence ID" value="MBJ7638802.1"/>
    <property type="molecule type" value="Genomic_DNA"/>
</dbReference>
<comment type="caution">
    <text evidence="6">The sequence shown here is derived from an EMBL/GenBank/DDBJ whole genome shotgun (WGS) entry which is preliminary data.</text>
</comment>
<dbReference type="RefSeq" id="WP_112464006.1">
    <property type="nucleotide sequence ID" value="NZ_ALXH01000112.1"/>
</dbReference>
<proteinExistence type="inferred from homology"/>
<dbReference type="AlphaFoldDB" id="A0A4Z0RKN6"/>
<dbReference type="PRINTS" id="PR00502">
    <property type="entry name" value="NUDIXFAMILY"/>
</dbReference>
<organism evidence="6 7">
    <name type="scientific">Weissella confusa</name>
    <name type="common">Lactobacillus confusus</name>
    <dbReference type="NCBI Taxonomy" id="1583"/>
    <lineage>
        <taxon>Bacteria</taxon>
        <taxon>Bacillati</taxon>
        <taxon>Bacillota</taxon>
        <taxon>Bacilli</taxon>
        <taxon>Lactobacillales</taxon>
        <taxon>Lactobacillaceae</taxon>
        <taxon>Weissella</taxon>
    </lineage>
</organism>
<gene>
    <name evidence="6" type="ORF">HAU20_05280</name>
    <name evidence="5" type="ORF">HAU43_08035</name>
</gene>
<evidence type="ECO:0000259" key="4">
    <source>
        <dbReference type="PROSITE" id="PS51462"/>
    </source>
</evidence>
<dbReference type="Gene3D" id="3.90.79.10">
    <property type="entry name" value="Nucleoside Triphosphate Pyrophosphohydrolase"/>
    <property type="match status" value="1"/>
</dbReference>
<accession>A0A4Z0RKN6</accession>
<evidence type="ECO:0000313" key="5">
    <source>
        <dbReference type="EMBL" id="MBJ7633032.1"/>
    </source>
</evidence>
<keyword evidence="2 3" id="KW-0378">Hydrolase</keyword>
<dbReference type="PANTHER" id="PTHR43736">
    <property type="entry name" value="ADP-RIBOSE PYROPHOSPHATASE"/>
    <property type="match status" value="1"/>
</dbReference>
<feature type="domain" description="Nudix hydrolase" evidence="4">
    <location>
        <begin position="3"/>
        <end position="142"/>
    </location>
</feature>
<dbReference type="InterPro" id="IPR000086">
    <property type="entry name" value="NUDIX_hydrolase_dom"/>
</dbReference>
<evidence type="ECO:0000313" key="6">
    <source>
        <dbReference type="EMBL" id="MBJ7638802.1"/>
    </source>
</evidence>